<feature type="signal peptide" evidence="1">
    <location>
        <begin position="1"/>
        <end position="18"/>
    </location>
</feature>
<proteinExistence type="predicted"/>
<keyword evidence="3" id="KW-1185">Reference proteome</keyword>
<dbReference type="AlphaFoldDB" id="A0A9K3DCY6"/>
<comment type="caution">
    <text evidence="2">The sequence shown here is derived from an EMBL/GenBank/DDBJ whole genome shotgun (WGS) entry which is preliminary data.</text>
</comment>
<dbReference type="EMBL" id="BDIP01010014">
    <property type="protein sequence ID" value="GIQ92572.1"/>
    <property type="molecule type" value="Genomic_DNA"/>
</dbReference>
<accession>A0A9K3DCY6</accession>
<sequence>MIRAITLLLCIGMIFADAVPFVNSFGVSYDTYNVGGPTSNFFIDDRDRVAGVDHYFYFNLNSPVALTGDITGASDNCQGQGVCSTDGNGQFWGCGSDPVLSDHPAGPNAGFTATYTGGLNPPSKATRNTIIYYTCPD</sequence>
<dbReference type="Gene3D" id="2.70.130.10">
    <property type="entry name" value="Mannose-6-phosphate receptor binding domain"/>
    <property type="match status" value="1"/>
</dbReference>
<feature type="non-terminal residue" evidence="2">
    <location>
        <position position="137"/>
    </location>
</feature>
<dbReference type="InterPro" id="IPR009011">
    <property type="entry name" value="Man6P_isomerase_rcpt-bd_dom_sf"/>
</dbReference>
<evidence type="ECO:0000313" key="3">
    <source>
        <dbReference type="Proteomes" id="UP000265618"/>
    </source>
</evidence>
<organism evidence="2 3">
    <name type="scientific">Kipferlia bialata</name>
    <dbReference type="NCBI Taxonomy" id="797122"/>
    <lineage>
        <taxon>Eukaryota</taxon>
        <taxon>Metamonada</taxon>
        <taxon>Carpediemonas-like organisms</taxon>
        <taxon>Kipferlia</taxon>
    </lineage>
</organism>
<reference evidence="2 3" key="1">
    <citation type="journal article" date="2018" name="PLoS ONE">
        <title>The draft genome of Kipferlia bialata reveals reductive genome evolution in fornicate parasites.</title>
        <authorList>
            <person name="Tanifuji G."/>
            <person name="Takabayashi S."/>
            <person name="Kume K."/>
            <person name="Takagi M."/>
            <person name="Nakayama T."/>
            <person name="Kamikawa R."/>
            <person name="Inagaki Y."/>
            <person name="Hashimoto T."/>
        </authorList>
    </citation>
    <scope>NUCLEOTIDE SEQUENCE [LARGE SCALE GENOMIC DNA]</scope>
    <source>
        <strain evidence="2">NY0173</strain>
    </source>
</reference>
<feature type="chain" id="PRO_5044751128" description="Thaumatin" evidence="1">
    <location>
        <begin position="19"/>
        <end position="137"/>
    </location>
</feature>
<evidence type="ECO:0000313" key="2">
    <source>
        <dbReference type="EMBL" id="GIQ92572.1"/>
    </source>
</evidence>
<evidence type="ECO:0008006" key="4">
    <source>
        <dbReference type="Google" id="ProtNLM"/>
    </source>
</evidence>
<evidence type="ECO:0000256" key="1">
    <source>
        <dbReference type="SAM" id="SignalP"/>
    </source>
</evidence>
<gene>
    <name evidence="2" type="ORF">KIPB_016419</name>
</gene>
<protein>
    <recommendedName>
        <fullName evidence="4">Thaumatin</fullName>
    </recommendedName>
</protein>
<dbReference type="Proteomes" id="UP000265618">
    <property type="component" value="Unassembled WGS sequence"/>
</dbReference>
<name>A0A9K3DCY6_9EUKA</name>
<keyword evidence="1" id="KW-0732">Signal</keyword>